<keyword evidence="2" id="KW-1185">Reference proteome</keyword>
<name>A0A6H1U051_9CYAN</name>
<evidence type="ECO:0000313" key="1">
    <source>
        <dbReference type="EMBL" id="QIZ71777.1"/>
    </source>
</evidence>
<reference evidence="1 2" key="1">
    <citation type="submission" date="2020-04" db="EMBL/GenBank/DDBJ databases">
        <authorList>
            <person name="Basu S."/>
            <person name="Maruthanayagam V."/>
            <person name="Chakraborty S."/>
            <person name="Pramanik A."/>
            <person name="Mukherjee J."/>
            <person name="Brink B."/>
        </authorList>
    </citation>
    <scope>NUCLEOTIDE SEQUENCE [LARGE SCALE GENOMIC DNA]</scope>
    <source>
        <strain evidence="1 2">AP17</strain>
    </source>
</reference>
<gene>
    <name evidence="1" type="ORF">HCG48_15250</name>
</gene>
<proteinExistence type="predicted"/>
<evidence type="ECO:0000313" key="2">
    <source>
        <dbReference type="Proteomes" id="UP000500857"/>
    </source>
</evidence>
<dbReference type="KEGG" id="oxy:HCG48_15250"/>
<dbReference type="AlphaFoldDB" id="A0A6H1U051"/>
<sequence>MAESLDFGIGFSLMYLTGLKNPIDTPKSPLKRGIGGSALYFIRRPSAVKEWEAEIEAGNLIVLMSDECHLFWGDLLGYVWGRTDRRTEISLKNKKTNKLWRIKLLNSSIYS</sequence>
<protein>
    <submittedName>
        <fullName evidence="1">Uncharacterized protein</fullName>
    </submittedName>
</protein>
<dbReference type="RefSeq" id="WP_168569929.1">
    <property type="nucleotide sequence ID" value="NZ_CP051167.1"/>
</dbReference>
<accession>A0A6H1U051</accession>
<dbReference type="EMBL" id="CP051167">
    <property type="protein sequence ID" value="QIZ71777.1"/>
    <property type="molecule type" value="Genomic_DNA"/>
</dbReference>
<dbReference type="Proteomes" id="UP000500857">
    <property type="component" value="Chromosome"/>
</dbReference>
<organism evidence="1 2">
    <name type="scientific">Oxynema aestuarii AP17</name>
    <dbReference type="NCBI Taxonomy" id="2064643"/>
    <lineage>
        <taxon>Bacteria</taxon>
        <taxon>Bacillati</taxon>
        <taxon>Cyanobacteriota</taxon>
        <taxon>Cyanophyceae</taxon>
        <taxon>Oscillatoriophycideae</taxon>
        <taxon>Oscillatoriales</taxon>
        <taxon>Oscillatoriaceae</taxon>
        <taxon>Oxynema</taxon>
        <taxon>Oxynema aestuarii</taxon>
    </lineage>
</organism>